<dbReference type="InterPro" id="IPR017853">
    <property type="entry name" value="GH"/>
</dbReference>
<evidence type="ECO:0000256" key="1">
    <source>
        <dbReference type="SAM" id="SignalP"/>
    </source>
</evidence>
<sequence length="388" mass="43293" precursor="true">MRRTLPLIGSIVCWAAVVTSSKAADPATETPTATESSWSGAPWDRVPLNIHFGKRSGDLTDDEVDFVARQSRLIVLEKSHGLSVHGSTEAGIADSARRITTLNPDAKVLFYFNAFINWPGYDAFKTYRPEWTLKDANGKIVKHNSGTPRPDPSNPEFREWWSEVVAKANRSAPLGGVFIDAIPQALSPALVAQVGDVKAREVVAGLREMIAFTKRKLGPESIVLANGLRTTDFREILDWDGIDGVMIEHFGAFKTAQPQDMKADLDSIELAAAKGKFVVIKGWPGFTWLDQDMMRRPNAELLEMARQRITFPLACFLIGAHSSSHFCYSWGYTDRHGMLESYPEFDRPLGPPKSAAVWQGLMATREFEHASVWIDLIKKEARINWNHK</sequence>
<evidence type="ECO:0000313" key="3">
    <source>
        <dbReference type="Proteomes" id="UP000316213"/>
    </source>
</evidence>
<evidence type="ECO:0000313" key="2">
    <source>
        <dbReference type="EMBL" id="TWT91198.1"/>
    </source>
</evidence>
<keyword evidence="1" id="KW-0732">Signal</keyword>
<dbReference type="EMBL" id="SJPM01000016">
    <property type="protein sequence ID" value="TWT91198.1"/>
    <property type="molecule type" value="Genomic_DNA"/>
</dbReference>
<keyword evidence="3" id="KW-1185">Reference proteome</keyword>
<dbReference type="Pfam" id="PF14885">
    <property type="entry name" value="GHL15"/>
    <property type="match status" value="1"/>
</dbReference>
<dbReference type="InterPro" id="IPR029455">
    <property type="entry name" value="GHL15"/>
</dbReference>
<name>A0A5C5ZVW8_9BACT</name>
<gene>
    <name evidence="2" type="ORF">Pla100_53720</name>
</gene>
<accession>A0A5C5ZVW8</accession>
<comment type="caution">
    <text evidence="2">The sequence shown here is derived from an EMBL/GenBank/DDBJ whole genome shotgun (WGS) entry which is preliminary data.</text>
</comment>
<proteinExistence type="predicted"/>
<dbReference type="AlphaFoldDB" id="A0A5C5ZVW8"/>
<reference evidence="2 3" key="1">
    <citation type="submission" date="2019-02" db="EMBL/GenBank/DDBJ databases">
        <title>Deep-cultivation of Planctomycetes and their phenomic and genomic characterization uncovers novel biology.</title>
        <authorList>
            <person name="Wiegand S."/>
            <person name="Jogler M."/>
            <person name="Boedeker C."/>
            <person name="Pinto D."/>
            <person name="Vollmers J."/>
            <person name="Rivas-Marin E."/>
            <person name="Kohn T."/>
            <person name="Peeters S.H."/>
            <person name="Heuer A."/>
            <person name="Rast P."/>
            <person name="Oberbeckmann S."/>
            <person name="Bunk B."/>
            <person name="Jeske O."/>
            <person name="Meyerdierks A."/>
            <person name="Storesund J.E."/>
            <person name="Kallscheuer N."/>
            <person name="Luecker S."/>
            <person name="Lage O.M."/>
            <person name="Pohl T."/>
            <person name="Merkel B.J."/>
            <person name="Hornburger P."/>
            <person name="Mueller R.-W."/>
            <person name="Bruemmer F."/>
            <person name="Labrenz M."/>
            <person name="Spormann A.M."/>
            <person name="Op Den Camp H."/>
            <person name="Overmann J."/>
            <person name="Amann R."/>
            <person name="Jetten M.S.M."/>
            <person name="Mascher T."/>
            <person name="Medema M.H."/>
            <person name="Devos D.P."/>
            <person name="Kaster A.-K."/>
            <person name="Ovreas L."/>
            <person name="Rohde M."/>
            <person name="Galperin M.Y."/>
            <person name="Jogler C."/>
        </authorList>
    </citation>
    <scope>NUCLEOTIDE SEQUENCE [LARGE SCALE GENOMIC DNA]</scope>
    <source>
        <strain evidence="2 3">Pla100</strain>
    </source>
</reference>
<organism evidence="2 3">
    <name type="scientific">Neorhodopirellula pilleata</name>
    <dbReference type="NCBI Taxonomy" id="2714738"/>
    <lineage>
        <taxon>Bacteria</taxon>
        <taxon>Pseudomonadati</taxon>
        <taxon>Planctomycetota</taxon>
        <taxon>Planctomycetia</taxon>
        <taxon>Pirellulales</taxon>
        <taxon>Pirellulaceae</taxon>
        <taxon>Neorhodopirellula</taxon>
    </lineage>
</organism>
<feature type="signal peptide" evidence="1">
    <location>
        <begin position="1"/>
        <end position="23"/>
    </location>
</feature>
<dbReference type="SUPFAM" id="SSF51445">
    <property type="entry name" value="(Trans)glycosidases"/>
    <property type="match status" value="1"/>
</dbReference>
<protein>
    <submittedName>
        <fullName evidence="2">Uncharacterized protein</fullName>
    </submittedName>
</protein>
<dbReference type="RefSeq" id="WP_197168232.1">
    <property type="nucleotide sequence ID" value="NZ_SJPM01000016.1"/>
</dbReference>
<feature type="chain" id="PRO_5022777438" evidence="1">
    <location>
        <begin position="24"/>
        <end position="388"/>
    </location>
</feature>
<dbReference type="Proteomes" id="UP000316213">
    <property type="component" value="Unassembled WGS sequence"/>
</dbReference>